<keyword evidence="10 12" id="KW-0594">Phospholipid biosynthesis</keyword>
<dbReference type="Proteomes" id="UP000253910">
    <property type="component" value="Unassembled WGS sequence"/>
</dbReference>
<comment type="similarity">
    <text evidence="12">Belongs to the phospholipase D family. Cardiolipin synthase subfamily. ClsA sub-subfamily.</text>
</comment>
<dbReference type="SUPFAM" id="SSF56024">
    <property type="entry name" value="Phospholipase D/nuclease"/>
    <property type="match status" value="2"/>
</dbReference>
<dbReference type="Pfam" id="PF13396">
    <property type="entry name" value="PLDc_N"/>
    <property type="match status" value="1"/>
</dbReference>
<comment type="catalytic activity">
    <reaction evidence="12">
        <text>2 a 1,2-diacyl-sn-glycero-3-phospho-(1'-sn-glycerol) = a cardiolipin + glycerol</text>
        <dbReference type="Rhea" id="RHEA:31451"/>
        <dbReference type="ChEBI" id="CHEBI:17754"/>
        <dbReference type="ChEBI" id="CHEBI:62237"/>
        <dbReference type="ChEBI" id="CHEBI:64716"/>
    </reaction>
</comment>
<dbReference type="InterPro" id="IPR001736">
    <property type="entry name" value="PLipase_D/transphosphatidylase"/>
</dbReference>
<comment type="function">
    <text evidence="12">Catalyzes the reversible phosphatidyl group transfer from one phosphatidylglycerol molecule to another to form cardiolipin (CL) (diphosphatidylglycerol) and glycerol.</text>
</comment>
<keyword evidence="7 12" id="KW-1133">Transmembrane helix</keyword>
<evidence type="ECO:0000256" key="5">
    <source>
        <dbReference type="ARBA" id="ARBA00022692"/>
    </source>
</evidence>
<feature type="transmembrane region" description="Helical" evidence="12">
    <location>
        <begin position="6"/>
        <end position="28"/>
    </location>
</feature>
<evidence type="ECO:0000259" key="13">
    <source>
        <dbReference type="PROSITE" id="PS50035"/>
    </source>
</evidence>
<keyword evidence="4 12" id="KW-0808">Transferase</keyword>
<keyword evidence="3 12" id="KW-0444">Lipid biosynthesis</keyword>
<feature type="active site" evidence="12">
    <location>
        <position position="224"/>
    </location>
</feature>
<dbReference type="CDD" id="cd09152">
    <property type="entry name" value="PLDc_EcCLS_like_1"/>
    <property type="match status" value="1"/>
</dbReference>
<dbReference type="Pfam" id="PF13091">
    <property type="entry name" value="PLDc_2"/>
    <property type="match status" value="2"/>
</dbReference>
<evidence type="ECO:0000256" key="10">
    <source>
        <dbReference type="ARBA" id="ARBA00023209"/>
    </source>
</evidence>
<accession>A0A369Z4M2</accession>
<dbReference type="CDD" id="cd09158">
    <property type="entry name" value="PLDc_EcCLS_like_2"/>
    <property type="match status" value="1"/>
</dbReference>
<dbReference type="AlphaFoldDB" id="A0A369Z4M2"/>
<evidence type="ECO:0000256" key="2">
    <source>
        <dbReference type="ARBA" id="ARBA00022475"/>
    </source>
</evidence>
<gene>
    <name evidence="14" type="primary">cls</name>
    <name evidence="12" type="synonym">clsA</name>
    <name evidence="14" type="ORF">DPV87_06685</name>
</gene>
<keyword evidence="9 12" id="KW-0472">Membrane</keyword>
<keyword evidence="11 12" id="KW-1208">Phospholipid metabolism</keyword>
<dbReference type="GO" id="GO:0008808">
    <property type="term" value="F:cardiolipin synthase activity"/>
    <property type="evidence" value="ECO:0007669"/>
    <property type="project" value="UniProtKB-UniRule"/>
</dbReference>
<feature type="domain" description="PLD phosphodiesterase" evidence="13">
    <location>
        <begin position="219"/>
        <end position="246"/>
    </location>
</feature>
<feature type="domain" description="PLD phosphodiesterase" evidence="13">
    <location>
        <begin position="399"/>
        <end position="426"/>
    </location>
</feature>
<feature type="active site" evidence="12">
    <location>
        <position position="406"/>
    </location>
</feature>
<evidence type="ECO:0000256" key="3">
    <source>
        <dbReference type="ARBA" id="ARBA00022516"/>
    </source>
</evidence>
<dbReference type="EMBL" id="QEPW01000010">
    <property type="protein sequence ID" value="RDE90699.1"/>
    <property type="molecule type" value="Genomic_DNA"/>
</dbReference>
<feature type="active site" evidence="12">
    <location>
        <position position="231"/>
    </location>
</feature>
<reference evidence="14 15" key="1">
    <citation type="submission" date="2018-05" db="EMBL/GenBank/DDBJ databases">
        <title>Draft Genome Sequences for a Diverse set of 7 Haemophilus Species.</title>
        <authorList>
            <person name="Nichols M."/>
            <person name="Topaz N."/>
            <person name="Wang X."/>
            <person name="Wang X."/>
            <person name="Boxrud D."/>
        </authorList>
    </citation>
    <scope>NUCLEOTIDE SEQUENCE [LARGE SCALE GENOMIC DNA]</scope>
    <source>
        <strain evidence="14 15">C2008001710</strain>
    </source>
</reference>
<feature type="active site" evidence="12">
    <location>
        <position position="226"/>
    </location>
</feature>
<evidence type="ECO:0000313" key="15">
    <source>
        <dbReference type="Proteomes" id="UP000253910"/>
    </source>
</evidence>
<evidence type="ECO:0000256" key="1">
    <source>
        <dbReference type="ARBA" id="ARBA00004651"/>
    </source>
</evidence>
<comment type="caution">
    <text evidence="14">The sequence shown here is derived from an EMBL/GenBank/DDBJ whole genome shotgun (WGS) entry which is preliminary data.</text>
</comment>
<keyword evidence="8 12" id="KW-0443">Lipid metabolism</keyword>
<dbReference type="InterPro" id="IPR022924">
    <property type="entry name" value="Cardiolipin_synthase"/>
</dbReference>
<feature type="active site" evidence="12">
    <location>
        <position position="411"/>
    </location>
</feature>
<keyword evidence="5 12" id="KW-0812">Transmembrane</keyword>
<evidence type="ECO:0000256" key="6">
    <source>
        <dbReference type="ARBA" id="ARBA00022737"/>
    </source>
</evidence>
<dbReference type="InterPro" id="IPR027379">
    <property type="entry name" value="CLS_N"/>
</dbReference>
<name>A0A369Z4M2_HAEPA</name>
<dbReference type="Gene3D" id="3.30.870.10">
    <property type="entry name" value="Endonuclease Chain A"/>
    <property type="match status" value="2"/>
</dbReference>
<dbReference type="RefSeq" id="WP_111315592.1">
    <property type="nucleotide sequence ID" value="NZ_QEPW01000010.1"/>
</dbReference>
<dbReference type="PANTHER" id="PTHR21248:SF22">
    <property type="entry name" value="PHOSPHOLIPASE D"/>
    <property type="match status" value="1"/>
</dbReference>
<comment type="subcellular location">
    <subcellularLocation>
        <location evidence="1 12">Cell membrane</location>
        <topology evidence="1 12">Multi-pass membrane protein</topology>
    </subcellularLocation>
</comment>
<evidence type="ECO:0000256" key="7">
    <source>
        <dbReference type="ARBA" id="ARBA00022989"/>
    </source>
</evidence>
<keyword evidence="6" id="KW-0677">Repeat</keyword>
<evidence type="ECO:0000256" key="9">
    <source>
        <dbReference type="ARBA" id="ARBA00023136"/>
    </source>
</evidence>
<feature type="active site" evidence="12">
    <location>
        <position position="404"/>
    </location>
</feature>
<evidence type="ECO:0000256" key="8">
    <source>
        <dbReference type="ARBA" id="ARBA00023098"/>
    </source>
</evidence>
<evidence type="ECO:0000313" key="14">
    <source>
        <dbReference type="EMBL" id="RDE90699.1"/>
    </source>
</evidence>
<dbReference type="PANTHER" id="PTHR21248">
    <property type="entry name" value="CARDIOLIPIN SYNTHASE"/>
    <property type="match status" value="1"/>
</dbReference>
<dbReference type="NCBIfam" id="TIGR04265">
    <property type="entry name" value="bac_cardiolipin"/>
    <property type="match status" value="1"/>
</dbReference>
<proteinExistence type="inferred from homology"/>
<feature type="transmembrane region" description="Helical" evidence="12">
    <location>
        <begin position="40"/>
        <end position="58"/>
    </location>
</feature>
<evidence type="ECO:0000256" key="4">
    <source>
        <dbReference type="ARBA" id="ARBA00022679"/>
    </source>
</evidence>
<protein>
    <recommendedName>
        <fullName evidence="12">Cardiolipin synthase A</fullName>
        <shortName evidence="12">CL synthase</shortName>
        <ecNumber evidence="12">2.7.8.-</ecNumber>
    </recommendedName>
</protein>
<evidence type="ECO:0000256" key="12">
    <source>
        <dbReference type="HAMAP-Rule" id="MF_00190"/>
    </source>
</evidence>
<dbReference type="EC" id="2.7.8.-" evidence="12"/>
<evidence type="ECO:0000256" key="11">
    <source>
        <dbReference type="ARBA" id="ARBA00023264"/>
    </source>
</evidence>
<dbReference type="SMART" id="SM00155">
    <property type="entry name" value="PLDc"/>
    <property type="match status" value="2"/>
</dbReference>
<organism evidence="14 15">
    <name type="scientific">Haemophilus parainfluenzae</name>
    <dbReference type="NCBI Taxonomy" id="729"/>
    <lineage>
        <taxon>Bacteria</taxon>
        <taxon>Pseudomonadati</taxon>
        <taxon>Pseudomonadota</taxon>
        <taxon>Gammaproteobacteria</taxon>
        <taxon>Pasteurellales</taxon>
        <taxon>Pasteurellaceae</taxon>
        <taxon>Haemophilus</taxon>
    </lineage>
</organism>
<dbReference type="GO" id="GO:0032049">
    <property type="term" value="P:cardiolipin biosynthetic process"/>
    <property type="evidence" value="ECO:0007669"/>
    <property type="project" value="UniProtKB-UniRule"/>
</dbReference>
<dbReference type="PROSITE" id="PS50035">
    <property type="entry name" value="PLD"/>
    <property type="match status" value="2"/>
</dbReference>
<sequence>MNFEHIILVYIIPVLIWVAVISVTLRLLVKKQAVSATLSWLMIIYLVPLIGVIAYLIFGEVKLGARRAKAFQLLKPKYIKWLNLLSEQKDVVTHSKDPRYRALFKLVHQRLGIPNIRGNELHILDTPETIIRSIIGDIQQARHSINMVFYIWSNDGLINEVKQALEEAVQRGVKVCLLLDSVGSKAFLKSAICKEMRAKGIEITEALHVNLFRMFFNRIDLRQHRKIIVIDNQIAYTGSMNMVDPNFFKQESNVGNWVDVMVRINGPVSPILNSLHAWDWEIETTEELPLLLPNCPIVEIDDNDTHSVQVIASGPAFPDDLIAQSLATAIYAARESIVITSPYFVPSHNIAEALRIAAFRGVEITLILPKQNDSLMVRWASRTFFDDLLEAGVKIYHFEAGLLHTKSILIDNKLALVGTVNMDLRSFLLNFEITIAVEDRNFANEVATLHENYLANSSELNMQEWLNRPFYHRIIERLFFLFSPLL</sequence>
<dbReference type="HAMAP" id="MF_00190">
    <property type="entry name" value="Cardiolipin_synth_ClsA"/>
    <property type="match status" value="1"/>
</dbReference>
<dbReference type="InterPro" id="IPR025202">
    <property type="entry name" value="PLD-like_dom"/>
</dbReference>
<keyword evidence="2 12" id="KW-1003">Cell membrane</keyword>
<dbReference type="GO" id="GO:0005886">
    <property type="term" value="C:plasma membrane"/>
    <property type="evidence" value="ECO:0007669"/>
    <property type="project" value="UniProtKB-SubCell"/>
</dbReference>
<dbReference type="InterPro" id="IPR030840">
    <property type="entry name" value="CL_synthase_A"/>
</dbReference>